<reference evidence="1" key="1">
    <citation type="submission" date="2020-05" db="EMBL/GenBank/DDBJ databases">
        <authorList>
            <person name="Chiriac C."/>
            <person name="Salcher M."/>
            <person name="Ghai R."/>
            <person name="Kavagutti S V."/>
        </authorList>
    </citation>
    <scope>NUCLEOTIDE SEQUENCE</scope>
</reference>
<gene>
    <name evidence="1" type="ORF">UFOVP160_48</name>
</gene>
<dbReference type="EMBL" id="LR798210">
    <property type="protein sequence ID" value="CAB5187449.1"/>
    <property type="molecule type" value="Genomic_DNA"/>
</dbReference>
<protein>
    <submittedName>
        <fullName evidence="1">Uncharacterized protein</fullName>
    </submittedName>
</protein>
<proteinExistence type="predicted"/>
<name>A0A6J7WDM1_9CAUD</name>
<organism evidence="1">
    <name type="scientific">uncultured Caudovirales phage</name>
    <dbReference type="NCBI Taxonomy" id="2100421"/>
    <lineage>
        <taxon>Viruses</taxon>
        <taxon>Duplodnaviria</taxon>
        <taxon>Heunggongvirae</taxon>
        <taxon>Uroviricota</taxon>
        <taxon>Caudoviricetes</taxon>
        <taxon>Peduoviridae</taxon>
        <taxon>Maltschvirus</taxon>
        <taxon>Maltschvirus maltsch</taxon>
    </lineage>
</organism>
<evidence type="ECO:0000313" key="1">
    <source>
        <dbReference type="EMBL" id="CAB5187449.1"/>
    </source>
</evidence>
<sequence length="71" mass="7585">MLNPIFAQALAPWAPPLPPTPAELVTRALILALTAPDAARAQECADMAEHWAQGLTEAQVEACKAEAMQYV</sequence>
<accession>A0A6J7WDM1</accession>